<comment type="caution">
    <text evidence="3">The sequence shown here is derived from an EMBL/GenBank/DDBJ whole genome shotgun (WGS) entry which is preliminary data.</text>
</comment>
<name>A0A812L5B4_9DINO</name>
<accession>A0A812L5B4</accession>
<feature type="domain" description="EGF-like" evidence="2">
    <location>
        <begin position="678"/>
        <end position="745"/>
    </location>
</feature>
<feature type="domain" description="EGF-like" evidence="2">
    <location>
        <begin position="1034"/>
        <end position="1096"/>
    </location>
</feature>
<feature type="domain" description="EGF-like" evidence="2">
    <location>
        <begin position="841"/>
        <end position="892"/>
    </location>
</feature>
<dbReference type="PANTHER" id="PTHR24033:SF151">
    <property type="entry name" value="NOTCH 2"/>
    <property type="match status" value="1"/>
</dbReference>
<keyword evidence="1" id="KW-1133">Transmembrane helix</keyword>
<feature type="transmembrane region" description="Helical" evidence="1">
    <location>
        <begin position="288"/>
        <end position="307"/>
    </location>
</feature>
<protein>
    <submittedName>
        <fullName evidence="3">Notch1 protein</fullName>
    </submittedName>
</protein>
<feature type="domain" description="EGF-like" evidence="2">
    <location>
        <begin position="525"/>
        <end position="584"/>
    </location>
</feature>
<feature type="domain" description="EGF-like" evidence="2">
    <location>
        <begin position="955"/>
        <end position="1020"/>
    </location>
</feature>
<feature type="domain" description="EGF-like" evidence="2">
    <location>
        <begin position="602"/>
        <end position="662"/>
    </location>
</feature>
<dbReference type="PANTHER" id="PTHR24033">
    <property type="entry name" value="EGF-LIKE DOMAIN-CONTAINING PROTEIN"/>
    <property type="match status" value="1"/>
</dbReference>
<evidence type="ECO:0000313" key="4">
    <source>
        <dbReference type="Proteomes" id="UP000604046"/>
    </source>
</evidence>
<feature type="domain" description="EGF-like" evidence="2">
    <location>
        <begin position="761"/>
        <end position="823"/>
    </location>
</feature>
<feature type="domain" description="EGF-like" evidence="2">
    <location>
        <begin position="1186"/>
        <end position="1227"/>
    </location>
</feature>
<keyword evidence="4" id="KW-1185">Reference proteome</keyword>
<dbReference type="InterPro" id="IPR051830">
    <property type="entry name" value="NOTCH_homolog"/>
</dbReference>
<dbReference type="OrthoDB" id="406708at2759"/>
<reference evidence="3" key="1">
    <citation type="submission" date="2021-02" db="EMBL/GenBank/DDBJ databases">
        <authorList>
            <person name="Dougan E. K."/>
            <person name="Rhodes N."/>
            <person name="Thang M."/>
            <person name="Chan C."/>
        </authorList>
    </citation>
    <scope>NUCLEOTIDE SEQUENCE</scope>
</reference>
<gene>
    <name evidence="3" type="primary">notch1</name>
    <name evidence="3" type="ORF">SNAT2548_LOCUS10472</name>
</gene>
<feature type="transmembrane region" description="Helical" evidence="1">
    <location>
        <begin position="152"/>
        <end position="170"/>
    </location>
</feature>
<sequence length="1709" mass="185089">MELRKSTNRPQTRQLDRAWLLAVCILALAVICWKPESIVGRTDDAGQTDAWKPVAWYRTLFESLASHAPGIVGFVGFQHIVVARIMSKSQPQTLLSIPNVLLYTSIVISVTAIFASFLLLGLDYLRRLAIDCAKGKGIQLVLKRGRLEHTGLGAALIFLTGILLVLYVAVLVTEYFERKSNQGVDDFMLLFKRVSSCSVVCLYFINLRGLCASPKVQFHMFSEDVDKAADVKEIRTQTLEDFLDEHGTGECGTMHEVMANVMDHLGPEDLGLFLKKGSRQALLPNQRLTPLALVVCLLLFIGAFPMLTQVALERGFATPTIVSMKAFSASLIPNFPPGAVDNKYLLLVGSGGSPRLQVRPKFEQASSISICCQSSSWNCTTHAFKKLLLESDDQPADLYVPAGTSTSCKLRLLGLSSRAVMELELSVEPKKKHNICGCSEDGCKCCDGYVGGLNSSSDDSVKVEDACSPAPCNIANSNFRAGPRCACKDGFLGTISWTREVSAGTCIPAPCRVSNSTREPGHSCRCNDGFQGEISWQNETPSGQCRPAPCKINNSMLDGPDCRCKDSFTGDIVWDGASATGECAPVPCFIPNSNSEPGDSCACRFGFEGQIAWSRGFPSGTCRPAPCDVENSNNASGPDCSCKDGFVGSVVWNGSVPTGSCKPAPCNIVHSNGEPGPSCQCKHGFDGFIEFKGPHARGSCSKLECRGEHSNGKAGPECGCADGFHGTADILNDTNQQQYFQAKCEPAPCGVENSNNASGPDCSCKDGFSGSIGWNGSIPTGRCEPASCKIQDSNEKPGLACTCRDGYEGKITFNGTVAQGRCDPAPCAIAHSNNESGHACECLSGFGGDISWSLSVPSGTCEELDCQGAHANSKKGPACGCADGYSLVNRTVKQEVREHYSDYSLLEYDPFLNDKFYFGSYKPPVRENYTFFRVQCVPAPCGVENSNNASGPYCSCKDGFAGSIGWNGSIPTGSCEPASCKIPGSNERPGLECKCRDGYEGSISWKRANAFGTCWRARCDNQKLPLQLGSDYGECVCIDGYEGNITFNGSVAQGRCDPAPCAVRNSNRRPGRDCKCLPGFHGEIYWNFDKASGTCAELDCRGEHANGIDGPKCSCADGYILVRRVRKEELSSYIDVHDVWRSNSLFERGPWEEDYIDYHDVRGSDIEDGYDSDDDEPEKVPVFRVECKPAPCGVDGSNNASGLECRCKDGFAGSVAWNGSVPTGSCEPARCQIPNSNHEHGLACACSDGFLGNITWNGSEASGGCQPVPCEVQHSDFAAGPACSCATGFFGNIVWKGPQAFGACRPLPVCSESIWYATVLQANATDPSGNACEAGQSVVFRGSACSDNRILWRFAEASPPAKCRWEWTGVDSMCGAPTERAEFVLPNRCLTEAALPRCSEEIVYPATMDFSSSLGCMDGMEHPLVQFRGKQCGYDLIQWEAMVVASEWQTTRQTSQPCASDMSLPCGETPASEQLPNACFHAAEPALFELNASSSRVVKLLNNGEGSFPSEGADGEPQWFHWKSDERLLRFFFGDFTTMTFRRLHGDGSLFQGPWKSRLIAAWALPPWWTFSFQQSDAMSGSFNADWIINCQLAFYIADACYKVVFGQEVETFHVHSGECSPAKLANLTGMKHKYVSSAFGIQTFRSAERCEPIAARKEIVVEVVHIGAATEFEAALMSTDCRKTLRIIGNAWSERAKCGLYKPRRYEV</sequence>
<evidence type="ECO:0000256" key="1">
    <source>
        <dbReference type="SAM" id="Phobius"/>
    </source>
</evidence>
<proteinExistence type="predicted"/>
<feature type="transmembrane region" description="Helical" evidence="1">
    <location>
        <begin position="100"/>
        <end position="120"/>
    </location>
</feature>
<organism evidence="3 4">
    <name type="scientific">Symbiodinium natans</name>
    <dbReference type="NCBI Taxonomy" id="878477"/>
    <lineage>
        <taxon>Eukaryota</taxon>
        <taxon>Sar</taxon>
        <taxon>Alveolata</taxon>
        <taxon>Dinophyceae</taxon>
        <taxon>Suessiales</taxon>
        <taxon>Symbiodiniaceae</taxon>
        <taxon>Symbiodinium</taxon>
    </lineage>
</organism>
<dbReference type="SMART" id="SM00181">
    <property type="entry name" value="EGF"/>
    <property type="match status" value="10"/>
</dbReference>
<evidence type="ECO:0000313" key="3">
    <source>
        <dbReference type="EMBL" id="CAE7238383.1"/>
    </source>
</evidence>
<dbReference type="Proteomes" id="UP000604046">
    <property type="component" value="Unassembled WGS sequence"/>
</dbReference>
<keyword evidence="1" id="KW-0812">Transmembrane</keyword>
<feature type="domain" description="EGF-like" evidence="2">
    <location>
        <begin position="442"/>
        <end position="507"/>
    </location>
</feature>
<feature type="domain" description="EGF-like" evidence="2">
    <location>
        <begin position="1245"/>
        <end position="1305"/>
    </location>
</feature>
<dbReference type="EMBL" id="CAJNDS010000868">
    <property type="protein sequence ID" value="CAE7238383.1"/>
    <property type="molecule type" value="Genomic_DNA"/>
</dbReference>
<dbReference type="InterPro" id="IPR000742">
    <property type="entry name" value="EGF"/>
</dbReference>
<evidence type="ECO:0000259" key="2">
    <source>
        <dbReference type="SMART" id="SM00181"/>
    </source>
</evidence>
<keyword evidence="1" id="KW-0472">Membrane</keyword>